<evidence type="ECO:0000313" key="3">
    <source>
        <dbReference type="Proteomes" id="UP000053149"/>
    </source>
</evidence>
<dbReference type="InterPro" id="IPR040673">
    <property type="entry name" value="CCDC81_HU_dom_2"/>
</dbReference>
<keyword evidence="3" id="KW-1185">Reference proteome</keyword>
<dbReference type="AlphaFoldDB" id="A0A093BZT7"/>
<dbReference type="Pfam" id="PF18289">
    <property type="entry name" value="HU-CCDC81_euk_2"/>
    <property type="match status" value="1"/>
</dbReference>
<protein>
    <submittedName>
        <fullName evidence="2">Coiled-coil domain-containing protein 81</fullName>
    </submittedName>
</protein>
<dbReference type="PANTHER" id="PTHR14362:SF2">
    <property type="entry name" value="COILED-COIL DOMAIN-CONTAINING PROTEIN 81"/>
    <property type="match status" value="1"/>
</dbReference>
<feature type="non-terminal residue" evidence="2">
    <location>
        <position position="128"/>
    </location>
</feature>
<evidence type="ECO:0000259" key="1">
    <source>
        <dbReference type="Pfam" id="PF18289"/>
    </source>
</evidence>
<feature type="non-terminal residue" evidence="2">
    <location>
        <position position="1"/>
    </location>
</feature>
<accession>A0A093BZT7</accession>
<reference evidence="2 3" key="1">
    <citation type="submission" date="2014-04" db="EMBL/GenBank/DDBJ databases">
        <title>Genome evolution of avian class.</title>
        <authorList>
            <person name="Zhang G."/>
            <person name="Li C."/>
        </authorList>
    </citation>
    <scope>NUCLEOTIDE SEQUENCE [LARGE SCALE GENOMIC DNA]</scope>
    <source>
        <strain evidence="2">BGI_N339</strain>
    </source>
</reference>
<dbReference type="PANTHER" id="PTHR14362">
    <property type="entry name" value="COILED-COIL DOMAIN-CONTAINING PROTEIN 81"/>
    <property type="match status" value="1"/>
</dbReference>
<name>A0A093BZT7_9AVES</name>
<sequence>PDNKEVEPFKYSKVATATWMSRRQVETCVQGTMSLFSHCLGNGENVALVLRDIGVLLIEGKKVQVKFYYSFLEMLAGKENLEKVIFEVPWLLDTVMSRVEPVASLTFSGRVIIFPTFEMEIVPKVLPR</sequence>
<feature type="domain" description="CCDC81 HU" evidence="1">
    <location>
        <begin position="5"/>
        <end position="78"/>
    </location>
</feature>
<dbReference type="EMBL" id="KL234081">
    <property type="protein sequence ID" value="KFV07693.1"/>
    <property type="molecule type" value="Genomic_DNA"/>
</dbReference>
<dbReference type="InterPro" id="IPR026295">
    <property type="entry name" value="CCD81"/>
</dbReference>
<proteinExistence type="predicted"/>
<gene>
    <name evidence="2" type="ORF">N339_03402</name>
</gene>
<evidence type="ECO:0000313" key="2">
    <source>
        <dbReference type="EMBL" id="KFV07693.1"/>
    </source>
</evidence>
<organism evidence="2 3">
    <name type="scientific">Pterocles gutturalis</name>
    <name type="common">yellow-throated sandgrouse</name>
    <dbReference type="NCBI Taxonomy" id="240206"/>
    <lineage>
        <taxon>Eukaryota</taxon>
        <taxon>Metazoa</taxon>
        <taxon>Chordata</taxon>
        <taxon>Craniata</taxon>
        <taxon>Vertebrata</taxon>
        <taxon>Euteleostomi</taxon>
        <taxon>Archelosauria</taxon>
        <taxon>Archosauria</taxon>
        <taxon>Dinosauria</taxon>
        <taxon>Saurischia</taxon>
        <taxon>Theropoda</taxon>
        <taxon>Coelurosauria</taxon>
        <taxon>Aves</taxon>
        <taxon>Neognathae</taxon>
        <taxon>Neoaves</taxon>
        <taxon>Columbimorphae</taxon>
        <taxon>Pterocliformes</taxon>
        <taxon>Pteroclidae</taxon>
        <taxon>Pterocles</taxon>
    </lineage>
</organism>
<dbReference type="Proteomes" id="UP000053149">
    <property type="component" value="Unassembled WGS sequence"/>
</dbReference>
<dbReference type="GO" id="GO:0005815">
    <property type="term" value="C:microtubule organizing center"/>
    <property type="evidence" value="ECO:0007669"/>
    <property type="project" value="TreeGrafter"/>
</dbReference>